<evidence type="ECO:0000256" key="2">
    <source>
        <dbReference type="ARBA" id="ARBA00022475"/>
    </source>
</evidence>
<name>A0A1I7NQ11_9HYPH</name>
<dbReference type="PANTHER" id="PTHR32322:SF18">
    <property type="entry name" value="S-ADENOSYLMETHIONINE_S-ADENOSYLHOMOCYSTEINE TRANSPORTER"/>
    <property type="match status" value="1"/>
</dbReference>
<evidence type="ECO:0000256" key="4">
    <source>
        <dbReference type="ARBA" id="ARBA00022989"/>
    </source>
</evidence>
<feature type="transmembrane region" description="Helical" evidence="6">
    <location>
        <begin position="201"/>
        <end position="221"/>
    </location>
</feature>
<dbReference type="PANTHER" id="PTHR32322">
    <property type="entry name" value="INNER MEMBRANE TRANSPORTER"/>
    <property type="match status" value="1"/>
</dbReference>
<reference evidence="9" key="1">
    <citation type="submission" date="2016-10" db="EMBL/GenBank/DDBJ databases">
        <authorList>
            <person name="Varghese N."/>
            <person name="Submissions S."/>
        </authorList>
    </citation>
    <scope>NUCLEOTIDE SEQUENCE [LARGE SCALE GENOMIC DNA]</scope>
    <source>
        <strain evidence="9">DSM 1565</strain>
    </source>
</reference>
<evidence type="ECO:0000256" key="3">
    <source>
        <dbReference type="ARBA" id="ARBA00022692"/>
    </source>
</evidence>
<feature type="transmembrane region" description="Helical" evidence="6">
    <location>
        <begin position="73"/>
        <end position="95"/>
    </location>
</feature>
<dbReference type="InterPro" id="IPR000620">
    <property type="entry name" value="EamA_dom"/>
</dbReference>
<feature type="transmembrane region" description="Helical" evidence="6">
    <location>
        <begin position="297"/>
        <end position="317"/>
    </location>
</feature>
<dbReference type="InterPro" id="IPR037185">
    <property type="entry name" value="EmrE-like"/>
</dbReference>
<feature type="domain" description="EamA" evidence="7">
    <location>
        <begin position="9"/>
        <end position="124"/>
    </location>
</feature>
<evidence type="ECO:0000256" key="6">
    <source>
        <dbReference type="SAM" id="Phobius"/>
    </source>
</evidence>
<comment type="subcellular location">
    <subcellularLocation>
        <location evidence="1">Cell membrane</location>
        <topology evidence="1">Multi-pass membrane protein</topology>
    </subcellularLocation>
</comment>
<sequence>MGNASRLRWGLLYAFIACMFWSSLYVRTDFVAPYGTADLAIVRFSFSTLIAMLILLARGGLRRIFNERTRGEWLLASALGFLGFTGYYFFLATAIKYTSEVITVAIIAMISVVTLLVNNALYREFKWHVVAWPALLGGAGVATIVWGQVQAGAFSFTDKGMKGLIGLAAALVALAMWSAYQVLNKRALIRFSAVSVEDWTLLTLIGGAIALPPLLAILPASPMSEEFTLYSQPLGPSTLPLLGWGLFLAIGASLLSLSSWNRAQKYLPPTLSGQSVVFLLPLVFALGWYYGRFSTNAFAMLTGIGLLFLSVGATIILQHSPKWLPKSFRSNARRASNADSV</sequence>
<evidence type="ECO:0000313" key="8">
    <source>
        <dbReference type="EMBL" id="SFV36703.1"/>
    </source>
</evidence>
<keyword evidence="5 6" id="KW-0472">Membrane</keyword>
<organism evidence="8 9">
    <name type="scientific">Hyphomicrobium facile</name>
    <dbReference type="NCBI Taxonomy" id="51670"/>
    <lineage>
        <taxon>Bacteria</taxon>
        <taxon>Pseudomonadati</taxon>
        <taxon>Pseudomonadota</taxon>
        <taxon>Alphaproteobacteria</taxon>
        <taxon>Hyphomicrobiales</taxon>
        <taxon>Hyphomicrobiaceae</taxon>
        <taxon>Hyphomicrobium</taxon>
    </lineage>
</organism>
<feature type="transmembrane region" description="Helical" evidence="6">
    <location>
        <begin position="40"/>
        <end position="61"/>
    </location>
</feature>
<feature type="transmembrane region" description="Helical" evidence="6">
    <location>
        <begin position="7"/>
        <end position="28"/>
    </location>
</feature>
<evidence type="ECO:0000256" key="1">
    <source>
        <dbReference type="ARBA" id="ARBA00004651"/>
    </source>
</evidence>
<proteinExistence type="predicted"/>
<dbReference type="GO" id="GO:0005886">
    <property type="term" value="C:plasma membrane"/>
    <property type="evidence" value="ECO:0007669"/>
    <property type="project" value="UniProtKB-SubCell"/>
</dbReference>
<dbReference type="SUPFAM" id="SSF103481">
    <property type="entry name" value="Multidrug resistance efflux transporter EmrE"/>
    <property type="match status" value="1"/>
</dbReference>
<feature type="transmembrane region" description="Helical" evidence="6">
    <location>
        <begin position="271"/>
        <end position="291"/>
    </location>
</feature>
<keyword evidence="4 6" id="KW-1133">Transmembrane helix</keyword>
<dbReference type="InterPro" id="IPR050638">
    <property type="entry name" value="AA-Vitamin_Transporters"/>
</dbReference>
<keyword evidence="3 6" id="KW-0812">Transmembrane</keyword>
<evidence type="ECO:0000256" key="5">
    <source>
        <dbReference type="ARBA" id="ARBA00023136"/>
    </source>
</evidence>
<feature type="transmembrane region" description="Helical" evidence="6">
    <location>
        <begin position="129"/>
        <end position="149"/>
    </location>
</feature>
<keyword evidence="2" id="KW-1003">Cell membrane</keyword>
<dbReference type="Pfam" id="PF00892">
    <property type="entry name" value="EamA"/>
    <property type="match status" value="1"/>
</dbReference>
<feature type="transmembrane region" description="Helical" evidence="6">
    <location>
        <begin position="241"/>
        <end position="259"/>
    </location>
</feature>
<evidence type="ECO:0000313" key="9">
    <source>
        <dbReference type="Proteomes" id="UP000199423"/>
    </source>
</evidence>
<feature type="transmembrane region" description="Helical" evidence="6">
    <location>
        <begin position="101"/>
        <end position="122"/>
    </location>
</feature>
<feature type="transmembrane region" description="Helical" evidence="6">
    <location>
        <begin position="161"/>
        <end position="180"/>
    </location>
</feature>
<accession>A0A1I7NQ11</accession>
<dbReference type="Proteomes" id="UP000199423">
    <property type="component" value="Unassembled WGS sequence"/>
</dbReference>
<dbReference type="AlphaFoldDB" id="A0A1I7NQ11"/>
<protein>
    <submittedName>
        <fullName evidence="8">EamA-like transporter family protein</fullName>
    </submittedName>
</protein>
<dbReference type="EMBL" id="FPCH01000003">
    <property type="protein sequence ID" value="SFV36703.1"/>
    <property type="molecule type" value="Genomic_DNA"/>
</dbReference>
<keyword evidence="9" id="KW-1185">Reference proteome</keyword>
<gene>
    <name evidence="8" type="ORF">SAMN04488557_2685</name>
</gene>
<evidence type="ECO:0000259" key="7">
    <source>
        <dbReference type="Pfam" id="PF00892"/>
    </source>
</evidence>